<evidence type="ECO:0000259" key="1">
    <source>
        <dbReference type="Pfam" id="PF00149"/>
    </source>
</evidence>
<feature type="domain" description="Calcineurin-like phosphoesterase" evidence="1">
    <location>
        <begin position="164"/>
        <end position="432"/>
    </location>
</feature>
<dbReference type="InterPro" id="IPR004843">
    <property type="entry name" value="Calcineurin-like_PHP"/>
</dbReference>
<accession>A0A3S9NCH6</accession>
<gene>
    <name evidence="2" type="ORF">D5R55_20330</name>
</gene>
<evidence type="ECO:0000313" key="3">
    <source>
        <dbReference type="Proteomes" id="UP000277191"/>
    </source>
</evidence>
<evidence type="ECO:0000313" key="2">
    <source>
        <dbReference type="EMBL" id="AZQ53313.1"/>
    </source>
</evidence>
<dbReference type="InterPro" id="IPR029052">
    <property type="entry name" value="Metallo-depent_PP-like"/>
</dbReference>
<dbReference type="Proteomes" id="UP000277191">
    <property type="component" value="Chromosome 2"/>
</dbReference>
<reference evidence="2 3" key="1">
    <citation type="submission" date="2018-12" db="EMBL/GenBank/DDBJ databases">
        <title>Cadmium resistance mechanism in endophytic bacteria Burkholderia cenocepacia YG-3.</title>
        <authorList>
            <person name="Zhang X."/>
            <person name="Wang X."/>
            <person name="Zhu Y."/>
        </authorList>
    </citation>
    <scope>NUCLEOTIDE SEQUENCE [LARGE SCALE GENOMIC DNA]</scope>
    <source>
        <strain evidence="2 3">YG-3</strain>
    </source>
</reference>
<dbReference type="EMBL" id="CP034546">
    <property type="protein sequence ID" value="AZQ53313.1"/>
    <property type="molecule type" value="Genomic_DNA"/>
</dbReference>
<organism evidence="2 3">
    <name type="scientific">Burkholderia cenocepacia</name>
    <dbReference type="NCBI Taxonomy" id="95486"/>
    <lineage>
        <taxon>Bacteria</taxon>
        <taxon>Pseudomonadati</taxon>
        <taxon>Pseudomonadota</taxon>
        <taxon>Betaproteobacteria</taxon>
        <taxon>Burkholderiales</taxon>
        <taxon>Burkholderiaceae</taxon>
        <taxon>Burkholderia</taxon>
        <taxon>Burkholderia cepacia complex</taxon>
    </lineage>
</organism>
<dbReference type="Pfam" id="PF00149">
    <property type="entry name" value="Metallophos"/>
    <property type="match status" value="1"/>
</dbReference>
<sequence length="541" mass="59974">MKPIEHFEAPHLALWKSCVAEVLAHEIGAEHDPAAAIDCGHPLVDATDRYCRAMHDNLPLDRPPADSDDEAAVQAYLSYLHHRRAHARIAGAADIERDLEQQAQQYKFGNPLWQQMFVQYYKYYWQYPFHKGGEPQYRSWQAPGPGNGDLGYGVIEWRLPPRARIAIVGDIGTGTDVAAAVLVAALKFEPDAILHLGDVYFSGTHFETEHRLVGLVRAVLRSERQRVPFFTVPGNHEYFTGAVAYLQALDSGALIDQPSQRQAASYFCLRSADDGWQFLGLDTGYHGHYMNVAASAQQATLERLHIGPVETAGAAASPNWPTDANPYFRHAPLADLPRRDPTTPDDQVFVRPDELAWHLDKLAHFPGRSILLSHHQLYSALDVCGIAQRTPAGPNAPDPADFNRAWVDTALWRQFGATFGERVAAWIWGHEHNLGIFADGYRPADWPTGDGDAARIFKPLPKGRCAGHGAIPVQASEAPYAQKFPVPLQRPDLTLGLTDGWYNRGFQLLELRGAGQPARLSYFQIEGANPAPLPIYVESIA</sequence>
<name>A0A3S9NCH6_9BURK</name>
<dbReference type="SUPFAM" id="SSF56300">
    <property type="entry name" value="Metallo-dependent phosphatases"/>
    <property type="match status" value="1"/>
</dbReference>
<dbReference type="RefSeq" id="WP_126365182.1">
    <property type="nucleotide sequence ID" value="NZ_CP034546.1"/>
</dbReference>
<protein>
    <submittedName>
        <fullName evidence="2">Phosphoesterase</fullName>
    </submittedName>
</protein>
<proteinExistence type="predicted"/>
<dbReference type="GO" id="GO:0016787">
    <property type="term" value="F:hydrolase activity"/>
    <property type="evidence" value="ECO:0007669"/>
    <property type="project" value="InterPro"/>
</dbReference>
<dbReference type="AlphaFoldDB" id="A0A3S9NCH6"/>
<dbReference type="Gene3D" id="3.60.21.10">
    <property type="match status" value="1"/>
</dbReference>